<protein>
    <submittedName>
        <fullName evidence="5">Type I restriction-modification system, specificity subunit S</fullName>
        <ecNumber evidence="5">3.1.21.3</ecNumber>
    </submittedName>
</protein>
<accession>V6DI89</accession>
<evidence type="ECO:0000259" key="4">
    <source>
        <dbReference type="Pfam" id="PF01420"/>
    </source>
</evidence>
<feature type="domain" description="Type I restriction modification DNA specificity" evidence="4">
    <location>
        <begin position="3"/>
        <end position="167"/>
    </location>
</feature>
<sequence length="171" mass="20080">MGEVVKKSTIKNSDLEYSKDDILSVATMSDMNFSREINSTKDYMKTYNKILYGEIAFEGHSSKNYKFGRFVLNDYRNGIVSHIYDIYKITINYDMKFMKEWISLDKVMYKPLVNSTTNARMMNSLQAKNLYKQKVLLPNLQEQKEIGKFLKKVDSLIALHQRKPKYISKLT</sequence>
<dbReference type="InterPro" id="IPR044946">
    <property type="entry name" value="Restrct_endonuc_typeI_TRD_sf"/>
</dbReference>
<dbReference type="InterPro" id="IPR000055">
    <property type="entry name" value="Restrct_endonuc_typeI_TRD"/>
</dbReference>
<organism evidence="5">
    <name type="scientific">Ligilactobacillus salivarius cp400</name>
    <dbReference type="NCBI Taxonomy" id="1273133"/>
    <lineage>
        <taxon>Bacteria</taxon>
        <taxon>Bacillati</taxon>
        <taxon>Bacillota</taxon>
        <taxon>Bacilli</taxon>
        <taxon>Lactobacillales</taxon>
        <taxon>Lactobacillaceae</taxon>
        <taxon>Ligilactobacillus</taxon>
    </lineage>
</organism>
<reference evidence="5" key="2">
    <citation type="journal article" date="2014" name="Genome Announc.">
        <title>Draft Genome Sequence of a Novel Lactobacillus salivarius Strain Isolated from Piglet.</title>
        <authorList>
            <person name="Mackenzie D.A."/>
            <person name="McLay K."/>
            <person name="Roos S."/>
            <person name="Walter J."/>
            <person name="Swarbreck D."/>
            <person name="Drou N."/>
            <person name="Crossman L.C."/>
            <person name="Juge N."/>
        </authorList>
    </citation>
    <scope>NUCLEOTIDE SEQUENCE [LARGE SCALE GENOMIC DNA]</scope>
    <source>
        <strain>cp400</strain>
    </source>
</reference>
<dbReference type="AlphaFoldDB" id="V6DI89"/>
<reference evidence="5" key="1">
    <citation type="submission" date="2013-10" db="EMBL/GenBank/DDBJ databases">
        <authorList>
            <person name="Crossman L."/>
        </authorList>
    </citation>
    <scope>NUCLEOTIDE SEQUENCE</scope>
</reference>
<name>V6DI89_9LACO</name>
<proteinExistence type="inferred from homology"/>
<dbReference type="EMBL" id="CBVR010000002">
    <property type="protein sequence ID" value="CDK34380.1"/>
    <property type="molecule type" value="Genomic_DNA"/>
</dbReference>
<comment type="caution">
    <text evidence="5">The sequence shown here is derived from an EMBL/GenBank/DDBJ whole genome shotgun (WGS) entry which is preliminary data.</text>
</comment>
<gene>
    <name evidence="5" type="ORF">LSCP400_01781</name>
</gene>
<dbReference type="GO" id="GO:0003677">
    <property type="term" value="F:DNA binding"/>
    <property type="evidence" value="ECO:0007669"/>
    <property type="project" value="UniProtKB-KW"/>
</dbReference>
<dbReference type="GO" id="GO:0009307">
    <property type="term" value="P:DNA restriction-modification system"/>
    <property type="evidence" value="ECO:0007669"/>
    <property type="project" value="UniProtKB-KW"/>
</dbReference>
<dbReference type="Pfam" id="PF01420">
    <property type="entry name" value="Methylase_S"/>
    <property type="match status" value="1"/>
</dbReference>
<keyword evidence="2" id="KW-0680">Restriction system</keyword>
<evidence type="ECO:0000313" key="5">
    <source>
        <dbReference type="EMBL" id="CDK34380.1"/>
    </source>
</evidence>
<dbReference type="Gene3D" id="3.90.220.20">
    <property type="entry name" value="DNA methylase specificity domains"/>
    <property type="match status" value="1"/>
</dbReference>
<dbReference type="EC" id="3.1.21.3" evidence="5"/>
<keyword evidence="5" id="KW-0378">Hydrolase</keyword>
<evidence type="ECO:0000256" key="3">
    <source>
        <dbReference type="ARBA" id="ARBA00023125"/>
    </source>
</evidence>
<keyword evidence="3" id="KW-0238">DNA-binding</keyword>
<comment type="similarity">
    <text evidence="1">Belongs to the type-I restriction system S methylase family.</text>
</comment>
<evidence type="ECO:0000256" key="1">
    <source>
        <dbReference type="ARBA" id="ARBA00010923"/>
    </source>
</evidence>
<dbReference type="SUPFAM" id="SSF116734">
    <property type="entry name" value="DNA methylase specificity domain"/>
    <property type="match status" value="1"/>
</dbReference>
<evidence type="ECO:0000256" key="2">
    <source>
        <dbReference type="ARBA" id="ARBA00022747"/>
    </source>
</evidence>
<dbReference type="GO" id="GO:0009035">
    <property type="term" value="F:type I site-specific deoxyribonuclease activity"/>
    <property type="evidence" value="ECO:0007669"/>
    <property type="project" value="UniProtKB-EC"/>
</dbReference>